<gene>
    <name evidence="3" type="ORF">CCMP2556_LOCUS45488</name>
</gene>
<dbReference type="InterPro" id="IPR002110">
    <property type="entry name" value="Ankyrin_rpt"/>
</dbReference>
<evidence type="ECO:0000256" key="1">
    <source>
        <dbReference type="ARBA" id="ARBA00022737"/>
    </source>
</evidence>
<accession>A0ABP0R4M3</accession>
<reference evidence="3 4" key="1">
    <citation type="submission" date="2024-02" db="EMBL/GenBank/DDBJ databases">
        <authorList>
            <person name="Chen Y."/>
            <person name="Shah S."/>
            <person name="Dougan E. K."/>
            <person name="Thang M."/>
            <person name="Chan C."/>
        </authorList>
    </citation>
    <scope>NUCLEOTIDE SEQUENCE [LARGE SCALE GENOMIC DNA]</scope>
</reference>
<evidence type="ECO:0000256" key="2">
    <source>
        <dbReference type="ARBA" id="ARBA00023043"/>
    </source>
</evidence>
<organism evidence="3 4">
    <name type="scientific">Durusdinium trenchii</name>
    <dbReference type="NCBI Taxonomy" id="1381693"/>
    <lineage>
        <taxon>Eukaryota</taxon>
        <taxon>Sar</taxon>
        <taxon>Alveolata</taxon>
        <taxon>Dinophyceae</taxon>
        <taxon>Suessiales</taxon>
        <taxon>Symbiodiniaceae</taxon>
        <taxon>Durusdinium</taxon>
    </lineage>
</organism>
<dbReference type="Proteomes" id="UP001642484">
    <property type="component" value="Unassembled WGS sequence"/>
</dbReference>
<dbReference type="PANTHER" id="PTHR24198">
    <property type="entry name" value="ANKYRIN REPEAT AND PROTEIN KINASE DOMAIN-CONTAINING PROTEIN"/>
    <property type="match status" value="1"/>
</dbReference>
<protein>
    <submittedName>
        <fullName evidence="3">Uncharacterized protein</fullName>
    </submittedName>
</protein>
<keyword evidence="4" id="KW-1185">Reference proteome</keyword>
<dbReference type="Pfam" id="PF12796">
    <property type="entry name" value="Ank_2"/>
    <property type="match status" value="1"/>
</dbReference>
<dbReference type="PANTHER" id="PTHR24198:SF165">
    <property type="entry name" value="ANKYRIN REPEAT-CONTAINING PROTEIN-RELATED"/>
    <property type="match status" value="1"/>
</dbReference>
<keyword evidence="2" id="KW-0040">ANK repeat</keyword>
<dbReference type="SMART" id="SM00248">
    <property type="entry name" value="ANK"/>
    <property type="match status" value="5"/>
</dbReference>
<comment type="caution">
    <text evidence="3">The sequence shown here is derived from an EMBL/GenBank/DDBJ whole genome shotgun (WGS) entry which is preliminary data.</text>
</comment>
<sequence length="614" mass="68092">MSAARSRAATAEAALRRRGLGQRASAHVGSFPMYVVPLGSFLSMSSAKSQRELMKEGILLEYHEDLGNAVFVSHQWASFEHPDPRFHQLCVLQQTLTYLLRTNLSVKSNLATYVVLKHGAKISSAEWRAKPLLIWYDYFSIPQLDNLSASVSVDEMGSDLQKAVESIPSYVKRCKFFVILAPAVEHVDTGELLSKHTWSERGWCRLEQVAANFLTKDAKIVVIESVQKIHIMTPFDAWMRPAGLGSFTVDKDRDTVLKVTKEMLHTKLWSFLAQEDLHSYRMLLNMQHVHLQKEVSGRRDPEKTPVSSSPADHLNDFMEENAFKGVTDRQFGWSPMCFAALRDDVQVLQELLKLRGNVNDRVRRHDAKYHIEKGTSLLHISAQFCCNNSLKFLLEMKAKVTSTDSIGTNPLHRAGIGNNAKGVHLLLEGGCDPHHLEALTDKNALAPASGWGSLSSIRALLENVPNLDKSHCIHFALFCDHASPEVLGALIEAGADINEKFNPHFAFWARTKFALFLLHLMEFGDDVQISWIASQAIGSTPLLCSLITCAFDASAVLIAASADVGIRNAKGKSAMELAKEVAAPQAILEGLSGRAEACCKYITDSVADKLWVSF</sequence>
<evidence type="ECO:0000313" key="4">
    <source>
        <dbReference type="Proteomes" id="UP001642484"/>
    </source>
</evidence>
<dbReference type="InterPro" id="IPR036770">
    <property type="entry name" value="Ankyrin_rpt-contain_sf"/>
</dbReference>
<name>A0ABP0R4M3_9DINO</name>
<keyword evidence="1" id="KW-0677">Repeat</keyword>
<dbReference type="Gene3D" id="1.25.40.20">
    <property type="entry name" value="Ankyrin repeat-containing domain"/>
    <property type="match status" value="2"/>
</dbReference>
<dbReference type="EMBL" id="CAXAMN010025484">
    <property type="protein sequence ID" value="CAK9095521.1"/>
    <property type="molecule type" value="Genomic_DNA"/>
</dbReference>
<proteinExistence type="predicted"/>
<dbReference type="SUPFAM" id="SSF48403">
    <property type="entry name" value="Ankyrin repeat"/>
    <property type="match status" value="1"/>
</dbReference>
<evidence type="ECO:0000313" key="3">
    <source>
        <dbReference type="EMBL" id="CAK9095521.1"/>
    </source>
</evidence>